<dbReference type="Pfam" id="PF00144">
    <property type="entry name" value="Beta-lactamase"/>
    <property type="match status" value="1"/>
</dbReference>
<name>A0A2P5Z2A7_9XANT</name>
<evidence type="ECO:0000259" key="2">
    <source>
        <dbReference type="Pfam" id="PF00144"/>
    </source>
</evidence>
<dbReference type="AlphaFoldDB" id="A0A2P5Z2A7"/>
<dbReference type="PANTHER" id="PTHR46825:SF12">
    <property type="entry name" value="PENICILLIN-BINDING PROTEIN 4"/>
    <property type="match status" value="1"/>
</dbReference>
<sequence length="485" mass="51204">MRPSILFCALGLVSSAVAASALPDTSPKIRQVEQGLLPAVVTQDQAGAQLSLLDQMDALHVPGMAIAVIHRGRVAWAKGYGVTATGGAAVDARTLFQAGSVSKPVAAMAALSLVQDGRVALDAPVNARLTSWTLPDSADSHDHPVTLRQLLSHTAGTSVHGFDGYARGAAVPTLQQVLDGQTPANSAPVRVEAPVGVRYRYSGGGYTVMQQLLIDVGGQDFPTLLQQRVLAPLRMRASSFRQPLPARDLAHAAQPHDANGAPVAGGPHTYPELAAAGLWTNAQDLARYAIELCDAQAGRGRVLSAASVRAMMTPVRDGYGLGLNIGGASARKYVYHDGSNAGYKATLVVYPQRCDGAVVLSNGDQGYQLGLEIVRAIAAAYAWPDFQPVRRTAVAVDIAAQRRFVGTFAIPELGTFRIREAQGRLLVELRKDQAYPLIPASDHAFFLSAQDIVIRFDTPGDADQGTLDADGGHYPFRRVAADSAP</sequence>
<proteinExistence type="predicted"/>
<evidence type="ECO:0000256" key="1">
    <source>
        <dbReference type="SAM" id="SignalP"/>
    </source>
</evidence>
<accession>A0A2P5Z2A7</accession>
<dbReference type="SUPFAM" id="SSF56601">
    <property type="entry name" value="beta-lactamase/transpeptidase-like"/>
    <property type="match status" value="1"/>
</dbReference>
<dbReference type="InterPro" id="IPR050491">
    <property type="entry name" value="AmpC-like"/>
</dbReference>
<keyword evidence="1" id="KW-0732">Signal</keyword>
<dbReference type="Proteomes" id="UP000247346">
    <property type="component" value="Unassembled WGS sequence"/>
</dbReference>
<evidence type="ECO:0000313" key="3">
    <source>
        <dbReference type="EMBL" id="PPU81681.1"/>
    </source>
</evidence>
<dbReference type="PANTHER" id="PTHR46825">
    <property type="entry name" value="D-ALANYL-D-ALANINE-CARBOXYPEPTIDASE/ENDOPEPTIDASE AMPH"/>
    <property type="match status" value="1"/>
</dbReference>
<dbReference type="EMBL" id="MDEK01000012">
    <property type="protein sequence ID" value="PPU81681.1"/>
    <property type="molecule type" value="Genomic_DNA"/>
</dbReference>
<keyword evidence="3" id="KW-0378">Hydrolase</keyword>
<feature type="signal peptide" evidence="1">
    <location>
        <begin position="1"/>
        <end position="18"/>
    </location>
</feature>
<feature type="chain" id="PRO_5015106922" evidence="1">
    <location>
        <begin position="19"/>
        <end position="485"/>
    </location>
</feature>
<gene>
    <name evidence="3" type="ORF">XsacCFBP4641_14030</name>
</gene>
<reference evidence="3 4" key="1">
    <citation type="submission" date="2016-08" db="EMBL/GenBank/DDBJ databases">
        <authorList>
            <person name="Seilhamer J.J."/>
        </authorList>
    </citation>
    <scope>NUCLEOTIDE SEQUENCE [LARGE SCALE GENOMIC DNA]</scope>
    <source>
        <strain evidence="3 4">CFBP4641</strain>
    </source>
</reference>
<dbReference type="GeneID" id="93878787"/>
<feature type="domain" description="Beta-lactamase-related" evidence="2">
    <location>
        <begin position="55"/>
        <end position="380"/>
    </location>
</feature>
<evidence type="ECO:0000313" key="4">
    <source>
        <dbReference type="Proteomes" id="UP000247346"/>
    </source>
</evidence>
<comment type="caution">
    <text evidence="3">The sequence shown here is derived from an EMBL/GenBank/DDBJ whole genome shotgun (WGS) entry which is preliminary data.</text>
</comment>
<dbReference type="GO" id="GO:0016787">
    <property type="term" value="F:hydrolase activity"/>
    <property type="evidence" value="ECO:0007669"/>
    <property type="project" value="UniProtKB-KW"/>
</dbReference>
<dbReference type="RefSeq" id="WP_010341040.1">
    <property type="nucleotide sequence ID" value="NZ_CP132343.1"/>
</dbReference>
<dbReference type="InterPro" id="IPR012338">
    <property type="entry name" value="Beta-lactam/transpept-like"/>
</dbReference>
<dbReference type="OrthoDB" id="9799367at2"/>
<dbReference type="InterPro" id="IPR001466">
    <property type="entry name" value="Beta-lactam-related"/>
</dbReference>
<organism evidence="3 4">
    <name type="scientific">Xanthomonas sacchari</name>
    <dbReference type="NCBI Taxonomy" id="56458"/>
    <lineage>
        <taxon>Bacteria</taxon>
        <taxon>Pseudomonadati</taxon>
        <taxon>Pseudomonadota</taxon>
        <taxon>Gammaproteobacteria</taxon>
        <taxon>Lysobacterales</taxon>
        <taxon>Lysobacteraceae</taxon>
        <taxon>Xanthomonas</taxon>
    </lineage>
</organism>
<protein>
    <submittedName>
        <fullName evidence="3">Serine hydrolase</fullName>
    </submittedName>
</protein>
<dbReference type="Gene3D" id="3.40.710.10">
    <property type="entry name" value="DD-peptidase/beta-lactamase superfamily"/>
    <property type="match status" value="1"/>
</dbReference>